<dbReference type="AlphaFoldDB" id="A0A8H7ESR6"/>
<dbReference type="Pfam" id="PF03707">
    <property type="entry name" value="MHYT"/>
    <property type="match status" value="2"/>
</dbReference>
<evidence type="ECO:0000256" key="2">
    <source>
        <dbReference type="SAM" id="Phobius"/>
    </source>
</evidence>
<protein>
    <recommendedName>
        <fullName evidence="3">MHYT domain-containing protein</fullName>
    </recommendedName>
</protein>
<comment type="caution">
    <text evidence="4">The sequence shown here is derived from an EMBL/GenBank/DDBJ whole genome shotgun (WGS) entry which is preliminary data.</text>
</comment>
<organism evidence="4 5">
    <name type="scientific">Apophysomyces ossiformis</name>
    <dbReference type="NCBI Taxonomy" id="679940"/>
    <lineage>
        <taxon>Eukaryota</taxon>
        <taxon>Fungi</taxon>
        <taxon>Fungi incertae sedis</taxon>
        <taxon>Mucoromycota</taxon>
        <taxon>Mucoromycotina</taxon>
        <taxon>Mucoromycetes</taxon>
        <taxon>Mucorales</taxon>
        <taxon>Mucorineae</taxon>
        <taxon>Mucoraceae</taxon>
        <taxon>Apophysomyces</taxon>
    </lineage>
</organism>
<feature type="domain" description="MHYT" evidence="3">
    <location>
        <begin position="1"/>
        <end position="155"/>
    </location>
</feature>
<evidence type="ECO:0000313" key="4">
    <source>
        <dbReference type="EMBL" id="KAF7729764.1"/>
    </source>
</evidence>
<dbReference type="OrthoDB" id="264015at2759"/>
<dbReference type="PROSITE" id="PS50924">
    <property type="entry name" value="MHYT"/>
    <property type="match status" value="1"/>
</dbReference>
<dbReference type="InterPro" id="IPR005330">
    <property type="entry name" value="MHYT_dom"/>
</dbReference>
<dbReference type="PANTHER" id="PTHR35152">
    <property type="entry name" value="DOMAIN SIGNALLING PROTEIN, PUTATIVE (AFU_ORTHOLOGUE AFUA_5G11310)-RELATED"/>
    <property type="match status" value="1"/>
</dbReference>
<reference evidence="4" key="1">
    <citation type="submission" date="2020-01" db="EMBL/GenBank/DDBJ databases">
        <title>Genome Sequencing of Three Apophysomyces-Like Fungal Strains Confirms a Novel Fungal Genus in the Mucoromycota with divergent Burkholderia-like Endosymbiotic Bacteria.</title>
        <authorList>
            <person name="Stajich J.E."/>
            <person name="Macias A.M."/>
            <person name="Carter-House D."/>
            <person name="Lovett B."/>
            <person name="Kasson L.R."/>
            <person name="Berry K."/>
            <person name="Grigoriev I."/>
            <person name="Chang Y."/>
            <person name="Spatafora J."/>
            <person name="Kasson M.T."/>
        </authorList>
    </citation>
    <scope>NUCLEOTIDE SEQUENCE</scope>
    <source>
        <strain evidence="4">NRRL A-21654</strain>
    </source>
</reference>
<keyword evidence="5" id="KW-1185">Reference proteome</keyword>
<name>A0A8H7ESR6_9FUNG</name>
<evidence type="ECO:0000259" key="3">
    <source>
        <dbReference type="PROSITE" id="PS50924"/>
    </source>
</evidence>
<dbReference type="EMBL" id="JABAYA010000022">
    <property type="protein sequence ID" value="KAF7729764.1"/>
    <property type="molecule type" value="Genomic_DNA"/>
</dbReference>
<keyword evidence="2" id="KW-0812">Transmembrane</keyword>
<sequence>MGGIGIWSMHFIGNNSLTIKFGEDWYQLAYGAGYTFASLIVAISCMFIAFAFVGVTEEARVVRILPSGIIAGLGIATMHYLGQMAICYFEIRYRTAYVVAAVIIACSAVTAALFIFFKLREQWMNQWYKRLGCAMLMAVAVCGMHYTAMVGTEYYKPNASLPPTPALRTAALIGIISAIVVLACILLLYVSAKGYVSQKSSTPTAERTKRLILDVVFFDPTGKILVRVDGTVPTKEILHSATEEEFSVSHPLFIGLFETTRRWRSQTKFVEPTDEREKRYIDAATDLANELRLSYLGEMGILFDKVVRTHTIKKSNRISLARPQLAASRLMSSTNHFWAKKDGSAPVRTMTAIIMEDNPPDFRPMANEPTENTEDRHVFLVRKLENNKDLVRLLSQGFRFAEPHFIAKTMGMKLQIPAETMLSHFRDMQRYVDSPFSKRFLPSDLVSSVYVGLLIVVDEAAASGAQILVDKAQPYSLPLIGLAYDDNNKGNNKLTRLDPDEKHCVLSLQGQLLSTIASLGTHFQFPRSADGKGLLRFARAFEDAAQKLLNLSTFGLALGNAAKLVGEVIDVPAFVLQPGPCQLILFQARFSIPGTTNAINQKASEPFKCLPIQIFRSLVSYITDQAVDSYRNHNASAYLDQQRVYQLVHEETEVIKERQQQQQPEQPIQSPGLPSLPPPPRSKKPRFPFPSLEINAFKEQSKPASLSSSSASSSTRAGSTSIELPVLLNILPTRERFQWFDRLIDNILHPDQHSLNRH</sequence>
<gene>
    <name evidence="4" type="ORF">EC973_003842</name>
</gene>
<keyword evidence="2" id="KW-1133">Transmembrane helix</keyword>
<dbReference type="Proteomes" id="UP000605846">
    <property type="component" value="Unassembled WGS sequence"/>
</dbReference>
<feature type="transmembrane region" description="Helical" evidence="2">
    <location>
        <begin position="68"/>
        <end position="91"/>
    </location>
</feature>
<keyword evidence="2" id="KW-0472">Membrane</keyword>
<evidence type="ECO:0000256" key="1">
    <source>
        <dbReference type="SAM" id="MobiDB-lite"/>
    </source>
</evidence>
<proteinExistence type="predicted"/>
<feature type="transmembrane region" description="Helical" evidence="2">
    <location>
        <begin position="97"/>
        <end position="119"/>
    </location>
</feature>
<feature type="transmembrane region" description="Helical" evidence="2">
    <location>
        <begin position="169"/>
        <end position="190"/>
    </location>
</feature>
<feature type="region of interest" description="Disordered" evidence="1">
    <location>
        <begin position="654"/>
        <end position="689"/>
    </location>
</feature>
<dbReference type="PANTHER" id="PTHR35152:SF1">
    <property type="entry name" value="DOMAIN SIGNALLING PROTEIN, PUTATIVE (AFU_ORTHOLOGUE AFUA_5G11310)-RELATED"/>
    <property type="match status" value="1"/>
</dbReference>
<feature type="transmembrane region" description="Helical" evidence="2">
    <location>
        <begin position="34"/>
        <end position="56"/>
    </location>
</feature>
<feature type="transmembrane region" description="Helical" evidence="2">
    <location>
        <begin position="131"/>
        <end position="149"/>
    </location>
</feature>
<accession>A0A8H7ESR6</accession>
<evidence type="ECO:0000313" key="5">
    <source>
        <dbReference type="Proteomes" id="UP000605846"/>
    </source>
</evidence>
<feature type="compositionally biased region" description="Low complexity" evidence="1">
    <location>
        <begin position="660"/>
        <end position="673"/>
    </location>
</feature>